<name>A0A0B1TFU6_OESDE</name>
<evidence type="ECO:0000313" key="2">
    <source>
        <dbReference type="EMBL" id="KHJ94991.1"/>
    </source>
</evidence>
<proteinExistence type="predicted"/>
<feature type="transmembrane region" description="Helical" evidence="1">
    <location>
        <begin position="223"/>
        <end position="246"/>
    </location>
</feature>
<keyword evidence="3" id="KW-1185">Reference proteome</keyword>
<dbReference type="EMBL" id="KN550120">
    <property type="protein sequence ID" value="KHJ94991.1"/>
    <property type="molecule type" value="Genomic_DNA"/>
</dbReference>
<dbReference type="InterPro" id="IPR019425">
    <property type="entry name" value="7TM_GPCR_serpentine_rcpt_Srt"/>
</dbReference>
<dbReference type="Pfam" id="PF10321">
    <property type="entry name" value="7TM_GPCR_Srt"/>
    <property type="match status" value="1"/>
</dbReference>
<accession>A0A0B1TFU6</accession>
<organism evidence="2 3">
    <name type="scientific">Oesophagostomum dentatum</name>
    <name type="common">Nodular worm</name>
    <dbReference type="NCBI Taxonomy" id="61180"/>
    <lineage>
        <taxon>Eukaryota</taxon>
        <taxon>Metazoa</taxon>
        <taxon>Ecdysozoa</taxon>
        <taxon>Nematoda</taxon>
        <taxon>Chromadorea</taxon>
        <taxon>Rhabditida</taxon>
        <taxon>Rhabditina</taxon>
        <taxon>Rhabditomorpha</taxon>
        <taxon>Strongyloidea</taxon>
        <taxon>Strongylidae</taxon>
        <taxon>Oesophagostomum</taxon>
    </lineage>
</organism>
<dbReference type="Proteomes" id="UP000053660">
    <property type="component" value="Unassembled WGS sequence"/>
</dbReference>
<feature type="transmembrane region" description="Helical" evidence="1">
    <location>
        <begin position="185"/>
        <end position="202"/>
    </location>
</feature>
<evidence type="ECO:0008006" key="4">
    <source>
        <dbReference type="Google" id="ProtNLM"/>
    </source>
</evidence>
<reference evidence="2 3" key="1">
    <citation type="submission" date="2014-03" db="EMBL/GenBank/DDBJ databases">
        <title>Draft genome of the hookworm Oesophagostomum dentatum.</title>
        <authorList>
            <person name="Mitreva M."/>
        </authorList>
    </citation>
    <scope>NUCLEOTIDE SEQUENCE [LARGE SCALE GENOMIC DNA]</scope>
    <source>
        <strain evidence="2 3">OD-Hann</strain>
    </source>
</reference>
<sequence>MEWLMRAGGNAENIRGYDCRNSSRSYGVTNYVIGTSLVAYGVIIEIVYILDLIVMVRRQHRRLSCYKIMIALGMSLRYCWNLNQLLAYWLFLAYGKQLLYITHANVCIWVSSQTNAFESVGQKKTVLQIFKGGRTYAALVVPIVYGIYFWLFTTPVLFNSDHTAWFFFTFVPGHNMEDYYNYPHSFNNIFVVFMTCMLYVLYARAFLRFSRAGGGLTWAQKSFFVQCSSICTANLTAAFVYVYIQFLPTPSYFILLGHVSWQLSNGNTFIPSPCLFFLVKYSRQEQIRLSPGIPAFVYLFLNRTIQRDVLLMLGIRKHQVTSSTLSKNTDTK</sequence>
<feature type="transmembrane region" description="Helical" evidence="1">
    <location>
        <begin position="252"/>
        <end position="279"/>
    </location>
</feature>
<dbReference type="PANTHER" id="PTHR23021">
    <property type="entry name" value="SERPENTINE RECEPTOR, CLASS T"/>
    <property type="match status" value="1"/>
</dbReference>
<gene>
    <name evidence="2" type="ORF">OESDEN_05070</name>
</gene>
<evidence type="ECO:0000313" key="3">
    <source>
        <dbReference type="Proteomes" id="UP000053660"/>
    </source>
</evidence>
<dbReference type="PANTHER" id="PTHR23021:SF11">
    <property type="entry name" value="SERPENTINE RECEPTOR, CLASS T"/>
    <property type="match status" value="1"/>
</dbReference>
<keyword evidence="1" id="KW-0472">Membrane</keyword>
<protein>
    <recommendedName>
        <fullName evidence="4">7TM GPCR serpentine receptor class x (Srx) domain-containing protein</fullName>
    </recommendedName>
</protein>
<dbReference type="AlphaFoldDB" id="A0A0B1TFU6"/>
<keyword evidence="1" id="KW-1133">Transmembrane helix</keyword>
<feature type="transmembrane region" description="Helical" evidence="1">
    <location>
        <begin position="136"/>
        <end position="158"/>
    </location>
</feature>
<dbReference type="OrthoDB" id="5873245at2759"/>
<keyword evidence="1" id="KW-0812">Transmembrane</keyword>
<evidence type="ECO:0000256" key="1">
    <source>
        <dbReference type="SAM" id="Phobius"/>
    </source>
</evidence>
<feature type="transmembrane region" description="Helical" evidence="1">
    <location>
        <begin position="31"/>
        <end position="56"/>
    </location>
</feature>